<accession>A0A0E9X474</accession>
<organism evidence="1">
    <name type="scientific">Anguilla anguilla</name>
    <name type="common">European freshwater eel</name>
    <name type="synonym">Muraena anguilla</name>
    <dbReference type="NCBI Taxonomy" id="7936"/>
    <lineage>
        <taxon>Eukaryota</taxon>
        <taxon>Metazoa</taxon>
        <taxon>Chordata</taxon>
        <taxon>Craniata</taxon>
        <taxon>Vertebrata</taxon>
        <taxon>Euteleostomi</taxon>
        <taxon>Actinopterygii</taxon>
        <taxon>Neopterygii</taxon>
        <taxon>Teleostei</taxon>
        <taxon>Anguilliformes</taxon>
        <taxon>Anguillidae</taxon>
        <taxon>Anguilla</taxon>
    </lineage>
</organism>
<dbReference type="AlphaFoldDB" id="A0A0E9X474"/>
<reference evidence="1" key="2">
    <citation type="journal article" date="2015" name="Fish Shellfish Immunol.">
        <title>Early steps in the European eel (Anguilla anguilla)-Vibrio vulnificus interaction in the gills: Role of the RtxA13 toxin.</title>
        <authorList>
            <person name="Callol A."/>
            <person name="Pajuelo D."/>
            <person name="Ebbesson L."/>
            <person name="Teles M."/>
            <person name="MacKenzie S."/>
            <person name="Amaro C."/>
        </authorList>
    </citation>
    <scope>NUCLEOTIDE SEQUENCE</scope>
</reference>
<proteinExistence type="predicted"/>
<protein>
    <submittedName>
        <fullName evidence="1">Uncharacterized protein</fullName>
    </submittedName>
</protein>
<name>A0A0E9X474_ANGAN</name>
<evidence type="ECO:0000313" key="1">
    <source>
        <dbReference type="EMBL" id="JAH97241.1"/>
    </source>
</evidence>
<reference evidence="1" key="1">
    <citation type="submission" date="2014-11" db="EMBL/GenBank/DDBJ databases">
        <authorList>
            <person name="Amaro Gonzalez C."/>
        </authorList>
    </citation>
    <scope>NUCLEOTIDE SEQUENCE</scope>
</reference>
<dbReference type="EMBL" id="GBXM01011336">
    <property type="protein sequence ID" value="JAH97241.1"/>
    <property type="molecule type" value="Transcribed_RNA"/>
</dbReference>
<sequence length="65" mass="7494">MKIETSNLEKKWTVSEFTPVIHDIHIFLAVNRRGHSPNNNMLNRSIKLTEAEKCCTVYSVCAFVK</sequence>